<gene>
    <name evidence="6" type="ORF">HKN21_03420</name>
</gene>
<keyword evidence="4" id="KW-0663">Pyridoxal phosphate</keyword>
<evidence type="ECO:0000259" key="5">
    <source>
        <dbReference type="Pfam" id="PF00155"/>
    </source>
</evidence>
<dbReference type="Gene3D" id="3.90.1150.10">
    <property type="entry name" value="Aspartate Aminotransferase, domain 1"/>
    <property type="match status" value="1"/>
</dbReference>
<dbReference type="GO" id="GO:0016212">
    <property type="term" value="F:kynurenine-oxoglutarate transaminase activity"/>
    <property type="evidence" value="ECO:0007669"/>
    <property type="project" value="TreeGrafter"/>
</dbReference>
<keyword evidence="3 6" id="KW-0808">Transferase</keyword>
<name>A0A7Y2ECY4_UNCEI</name>
<accession>A0A7Y2ECY4</accession>
<organism evidence="6 7">
    <name type="scientific">Eiseniibacteriota bacterium</name>
    <dbReference type="NCBI Taxonomy" id="2212470"/>
    <lineage>
        <taxon>Bacteria</taxon>
        <taxon>Candidatus Eiseniibacteriota</taxon>
    </lineage>
</organism>
<dbReference type="AlphaFoldDB" id="A0A7Y2ECY4"/>
<dbReference type="Proteomes" id="UP000547674">
    <property type="component" value="Unassembled WGS sequence"/>
</dbReference>
<dbReference type="InterPro" id="IPR004839">
    <property type="entry name" value="Aminotransferase_I/II_large"/>
</dbReference>
<dbReference type="GO" id="GO:0005737">
    <property type="term" value="C:cytoplasm"/>
    <property type="evidence" value="ECO:0007669"/>
    <property type="project" value="TreeGrafter"/>
</dbReference>
<dbReference type="EMBL" id="JABDJR010000128">
    <property type="protein sequence ID" value="NNF05788.1"/>
    <property type="molecule type" value="Genomic_DNA"/>
</dbReference>
<dbReference type="InterPro" id="IPR015424">
    <property type="entry name" value="PyrdxlP-dep_Trfase"/>
</dbReference>
<evidence type="ECO:0000256" key="1">
    <source>
        <dbReference type="ARBA" id="ARBA00001933"/>
    </source>
</evidence>
<evidence type="ECO:0000313" key="6">
    <source>
        <dbReference type="EMBL" id="NNF05788.1"/>
    </source>
</evidence>
<comment type="cofactor">
    <cofactor evidence="1">
        <name>pyridoxal 5'-phosphate</name>
        <dbReference type="ChEBI" id="CHEBI:597326"/>
    </cofactor>
</comment>
<keyword evidence="2 6" id="KW-0032">Aminotransferase</keyword>
<reference evidence="6 7" key="1">
    <citation type="submission" date="2020-03" db="EMBL/GenBank/DDBJ databases">
        <title>Metabolic flexibility allows generalist bacteria to become dominant in a frequently disturbed ecosystem.</title>
        <authorList>
            <person name="Chen Y.-J."/>
            <person name="Leung P.M."/>
            <person name="Bay S.K."/>
            <person name="Hugenholtz P."/>
            <person name="Kessler A.J."/>
            <person name="Shelley G."/>
            <person name="Waite D.W."/>
            <person name="Cook P.L."/>
            <person name="Greening C."/>
        </authorList>
    </citation>
    <scope>NUCLEOTIDE SEQUENCE [LARGE SCALE GENOMIC DNA]</scope>
    <source>
        <strain evidence="6">SS_bin_28</strain>
    </source>
</reference>
<dbReference type="PANTHER" id="PTHR43807">
    <property type="entry name" value="FI04487P"/>
    <property type="match status" value="1"/>
</dbReference>
<comment type="caution">
    <text evidence="6">The sequence shown here is derived from an EMBL/GenBank/DDBJ whole genome shotgun (WGS) entry which is preliminary data.</text>
</comment>
<evidence type="ECO:0000256" key="3">
    <source>
        <dbReference type="ARBA" id="ARBA00022679"/>
    </source>
</evidence>
<dbReference type="PANTHER" id="PTHR43807:SF20">
    <property type="entry name" value="FI04487P"/>
    <property type="match status" value="1"/>
</dbReference>
<dbReference type="Gene3D" id="3.40.640.10">
    <property type="entry name" value="Type I PLP-dependent aspartate aminotransferase-like (Major domain)"/>
    <property type="match status" value="1"/>
</dbReference>
<dbReference type="SUPFAM" id="SSF53383">
    <property type="entry name" value="PLP-dependent transferases"/>
    <property type="match status" value="1"/>
</dbReference>
<dbReference type="InterPro" id="IPR015422">
    <property type="entry name" value="PyrdxlP-dep_Trfase_small"/>
</dbReference>
<proteinExistence type="predicted"/>
<evidence type="ECO:0000256" key="4">
    <source>
        <dbReference type="ARBA" id="ARBA00022898"/>
    </source>
</evidence>
<feature type="non-terminal residue" evidence="6">
    <location>
        <position position="233"/>
    </location>
</feature>
<dbReference type="InterPro" id="IPR015421">
    <property type="entry name" value="PyrdxlP-dep_Trfase_major"/>
</dbReference>
<sequence>MQLDSKLPHVGTTIFSIMSRMAAESNAINLSQGFPDFNAPRELLDAVTEAMLSGQNQYAPQNGVEELRVAIAKKSEAIYGANLDKDQEITVSSGASEAIFNAVTAVIHPGDEAILFDPAYDCYEPAIRLAGGVAKRIPLKFPSYDYDWDQVRDTLSPKTRLIMINSPHNPTGKILRDQDIEALTTIVRDHDCVLISDEVYEHIVFDGEPHRSFLKYPELRERSFVISSFGKTY</sequence>
<protein>
    <submittedName>
        <fullName evidence="6">Aminotransferase class I/II-fold pyridoxal phosphate-dependent enzyme</fullName>
    </submittedName>
</protein>
<dbReference type="InterPro" id="IPR051326">
    <property type="entry name" value="Kynurenine-oxoglutarate_AT"/>
</dbReference>
<evidence type="ECO:0000256" key="2">
    <source>
        <dbReference type="ARBA" id="ARBA00022576"/>
    </source>
</evidence>
<evidence type="ECO:0000313" key="7">
    <source>
        <dbReference type="Proteomes" id="UP000547674"/>
    </source>
</evidence>
<feature type="domain" description="Aminotransferase class I/classII large" evidence="5">
    <location>
        <begin position="26"/>
        <end position="233"/>
    </location>
</feature>
<dbReference type="Pfam" id="PF00155">
    <property type="entry name" value="Aminotran_1_2"/>
    <property type="match status" value="1"/>
</dbReference>
<dbReference type="GO" id="GO:0030170">
    <property type="term" value="F:pyridoxal phosphate binding"/>
    <property type="evidence" value="ECO:0007669"/>
    <property type="project" value="InterPro"/>
</dbReference>
<dbReference type="CDD" id="cd00609">
    <property type="entry name" value="AAT_like"/>
    <property type="match status" value="1"/>
</dbReference>